<keyword evidence="2" id="KW-1133">Transmembrane helix</keyword>
<dbReference type="GO" id="GO:0005886">
    <property type="term" value="C:plasma membrane"/>
    <property type="evidence" value="ECO:0007669"/>
    <property type="project" value="UniProtKB-SubCell"/>
</dbReference>
<keyword evidence="6" id="KW-1185">Reference proteome</keyword>
<name>A0A2W1P0E5_PAEXE</name>
<dbReference type="InterPro" id="IPR050721">
    <property type="entry name" value="Trk_Ktr_HKT_K-transport"/>
</dbReference>
<dbReference type="Pfam" id="PF07885">
    <property type="entry name" value="Ion_trans_2"/>
    <property type="match status" value="1"/>
</dbReference>
<feature type="transmembrane region" description="Helical" evidence="2">
    <location>
        <begin position="77"/>
        <end position="100"/>
    </location>
</feature>
<dbReference type="PANTHER" id="PTHR43833">
    <property type="entry name" value="POTASSIUM CHANNEL PROTEIN 2-RELATED-RELATED"/>
    <property type="match status" value="1"/>
</dbReference>
<dbReference type="GO" id="GO:0006813">
    <property type="term" value="P:potassium ion transport"/>
    <property type="evidence" value="ECO:0007669"/>
    <property type="project" value="InterPro"/>
</dbReference>
<dbReference type="PANTHER" id="PTHR43833:SF9">
    <property type="entry name" value="POTASSIUM CHANNEL PROTEIN YUGO-RELATED"/>
    <property type="match status" value="1"/>
</dbReference>
<evidence type="ECO:0000313" key="5">
    <source>
        <dbReference type="EMBL" id="PZE20548.1"/>
    </source>
</evidence>
<dbReference type="Proteomes" id="UP000214746">
    <property type="component" value="Unassembled WGS sequence"/>
</dbReference>
<dbReference type="SUPFAM" id="SSF51735">
    <property type="entry name" value="NAD(P)-binding Rossmann-fold domains"/>
    <property type="match status" value="1"/>
</dbReference>
<dbReference type="SUPFAM" id="SSF81324">
    <property type="entry name" value="Voltage-gated potassium channels"/>
    <property type="match status" value="1"/>
</dbReference>
<evidence type="ECO:0000313" key="6">
    <source>
        <dbReference type="Proteomes" id="UP000214746"/>
    </source>
</evidence>
<proteinExistence type="predicted"/>
<dbReference type="Pfam" id="PF22614">
    <property type="entry name" value="Slo-like_RCK"/>
    <property type="match status" value="1"/>
</dbReference>
<dbReference type="EMBL" id="NHRJ02000006">
    <property type="protein sequence ID" value="PZE20548.1"/>
    <property type="molecule type" value="Genomic_DNA"/>
</dbReference>
<evidence type="ECO:0000256" key="2">
    <source>
        <dbReference type="SAM" id="Phobius"/>
    </source>
</evidence>
<feature type="transmembrane region" description="Helical" evidence="2">
    <location>
        <begin position="48"/>
        <end position="65"/>
    </location>
</feature>
<accession>A0A2W1P0E5</accession>
<comment type="caution">
    <text evidence="5">The sequence shown here is derived from an EMBL/GenBank/DDBJ whole genome shotgun (WGS) entry which is preliminary data.</text>
</comment>
<organism evidence="5 6">
    <name type="scientific">Paenibacillus xerothermodurans</name>
    <dbReference type="NCBI Taxonomy" id="1977292"/>
    <lineage>
        <taxon>Bacteria</taxon>
        <taxon>Bacillati</taxon>
        <taxon>Bacillota</taxon>
        <taxon>Bacilli</taxon>
        <taxon>Bacillales</taxon>
        <taxon>Paenibacillaceae</taxon>
        <taxon>Paenibacillus</taxon>
    </lineage>
</organism>
<feature type="transmembrane region" description="Helical" evidence="2">
    <location>
        <begin position="7"/>
        <end position="28"/>
    </location>
</feature>
<dbReference type="OrthoDB" id="9785285at2"/>
<evidence type="ECO:0000256" key="1">
    <source>
        <dbReference type="ARBA" id="ARBA00004651"/>
    </source>
</evidence>
<dbReference type="InterPro" id="IPR003148">
    <property type="entry name" value="RCK_N"/>
</dbReference>
<dbReference type="Gene3D" id="1.10.287.70">
    <property type="match status" value="1"/>
</dbReference>
<dbReference type="AlphaFoldDB" id="A0A2W1P0E5"/>
<evidence type="ECO:0000259" key="3">
    <source>
        <dbReference type="Pfam" id="PF07885"/>
    </source>
</evidence>
<dbReference type="RefSeq" id="WP_089200301.1">
    <property type="nucleotide sequence ID" value="NZ_NHRJ02000006.1"/>
</dbReference>
<evidence type="ECO:0000259" key="4">
    <source>
        <dbReference type="Pfam" id="PF22614"/>
    </source>
</evidence>
<dbReference type="InterPro" id="IPR013099">
    <property type="entry name" value="K_chnl_dom"/>
</dbReference>
<dbReference type="PRINTS" id="PR00169">
    <property type="entry name" value="KCHANNEL"/>
</dbReference>
<dbReference type="InterPro" id="IPR036291">
    <property type="entry name" value="NAD(P)-bd_dom_sf"/>
</dbReference>
<comment type="subcellular location">
    <subcellularLocation>
        <location evidence="1">Cell membrane</location>
        <topology evidence="1">Multi-pass membrane protein</topology>
    </subcellularLocation>
</comment>
<feature type="domain" description="Potassium channel" evidence="3">
    <location>
        <begin position="25"/>
        <end position="97"/>
    </location>
</feature>
<dbReference type="Gene3D" id="3.40.50.720">
    <property type="entry name" value="NAD(P)-binding Rossmann-like Domain"/>
    <property type="match status" value="1"/>
</dbReference>
<reference evidence="5" key="1">
    <citation type="submission" date="2018-06" db="EMBL/GenBank/DDBJ databases">
        <title>Paenibacillus xerothermodurans sp. nov. an extremely dry heat resistant spore forming bacterium isolated from the soil of Cape Canaveral, Florida.</title>
        <authorList>
            <person name="Seuylemezian A."/>
            <person name="Kaur N."/>
            <person name="Patil P."/>
            <person name="Patil P."/>
            <person name="Mayilraj S."/>
            <person name="Vaishampayan P."/>
        </authorList>
    </citation>
    <scope>NUCLEOTIDE SEQUENCE [LARGE SCALE GENOMIC DNA]</scope>
    <source>
        <strain evidence="5">ATCC 27380</strain>
    </source>
</reference>
<feature type="domain" description="RCK N-terminal" evidence="4">
    <location>
        <begin position="155"/>
        <end position="224"/>
    </location>
</feature>
<keyword evidence="2" id="KW-0472">Membrane</keyword>
<keyword evidence="2" id="KW-0812">Transmembrane</keyword>
<protein>
    <submittedName>
        <fullName evidence="5">Ion transporter</fullName>
    </submittedName>
</protein>
<gene>
    <name evidence="5" type="ORF">CBW46_012300</name>
</gene>
<sequence>MLFFTRLILRLIRVSNIFVFGAAAVFIFSTSLLAYRLEPDTFETLFNALWWVMTTVTTVGYGDFYPRTTAGKWLGMFLFIFGVSLLSITISKVIDALLVYQRKKEAGKLQYHGQNHFVIIAWSKHAELAILEILNTDPSAEVVLIDSAEKTPLTHDRVHYVQGNPVQEATLVMANLAKARAVFIFADEVTENHTVIRDTAFIDGKTLLVATAIERNYQHVHTIVEVKDEGNIRNFQHVKVDEFILGNETISHLAVRSAFNPGASKILSQLLTRRDEGDLFQINKNPQWTTYRDAFDDLLKQGATLIADGDNLGINQRLDDKIPDQAQLFVICDKAAYERLVSRRGSR</sequence>